<evidence type="ECO:0000313" key="22">
    <source>
        <dbReference type="EMBL" id="KXT16148.1"/>
    </source>
</evidence>
<feature type="domain" description="F-box" evidence="21">
    <location>
        <begin position="893"/>
        <end position="942"/>
    </location>
</feature>
<name>A0A139IMY1_9PEZI</name>
<evidence type="ECO:0000256" key="3">
    <source>
        <dbReference type="ARBA" id="ARBA00004906"/>
    </source>
</evidence>
<dbReference type="GO" id="GO:0006325">
    <property type="term" value="P:chromatin organization"/>
    <property type="evidence" value="ECO:0007669"/>
    <property type="project" value="UniProtKB-KW"/>
</dbReference>
<evidence type="ECO:0000256" key="11">
    <source>
        <dbReference type="ARBA" id="ARBA00022833"/>
    </source>
</evidence>
<feature type="domain" description="RING-type" evidence="20">
    <location>
        <begin position="683"/>
        <end position="719"/>
    </location>
</feature>
<evidence type="ECO:0000256" key="12">
    <source>
        <dbReference type="ARBA" id="ARBA00022853"/>
    </source>
</evidence>
<feature type="coiled-coil region" evidence="18">
    <location>
        <begin position="434"/>
        <end position="532"/>
    </location>
</feature>
<evidence type="ECO:0000256" key="19">
    <source>
        <dbReference type="SAM" id="MobiDB-lite"/>
    </source>
</evidence>
<feature type="compositionally biased region" description="Basic and acidic residues" evidence="19">
    <location>
        <begin position="41"/>
        <end position="61"/>
    </location>
</feature>
<dbReference type="PROSITE" id="PS50181">
    <property type="entry name" value="FBOX"/>
    <property type="match status" value="1"/>
</dbReference>
<evidence type="ECO:0000256" key="15">
    <source>
        <dbReference type="ARBA" id="ARBA00031666"/>
    </source>
</evidence>
<evidence type="ECO:0000313" key="23">
    <source>
        <dbReference type="Proteomes" id="UP000073492"/>
    </source>
</evidence>
<evidence type="ECO:0000256" key="5">
    <source>
        <dbReference type="ARBA" id="ARBA00012483"/>
    </source>
</evidence>
<dbReference type="SUPFAM" id="SSF57850">
    <property type="entry name" value="RING/U-box"/>
    <property type="match status" value="1"/>
</dbReference>
<evidence type="ECO:0000256" key="7">
    <source>
        <dbReference type="ARBA" id="ARBA00022679"/>
    </source>
</evidence>
<dbReference type="GO" id="GO:0033503">
    <property type="term" value="C:HULC complex"/>
    <property type="evidence" value="ECO:0007669"/>
    <property type="project" value="TreeGrafter"/>
</dbReference>
<dbReference type="UniPathway" id="UPA00143"/>
<evidence type="ECO:0000256" key="16">
    <source>
        <dbReference type="ARBA" id="ARBA00059679"/>
    </source>
</evidence>
<dbReference type="EMBL" id="LFZO01000044">
    <property type="protein sequence ID" value="KXT16148.1"/>
    <property type="molecule type" value="Genomic_DNA"/>
</dbReference>
<dbReference type="InterPro" id="IPR018957">
    <property type="entry name" value="Znf_C3HC4_RING-type"/>
</dbReference>
<evidence type="ECO:0000256" key="13">
    <source>
        <dbReference type="ARBA" id="ARBA00023054"/>
    </source>
</evidence>
<dbReference type="PANTHER" id="PTHR23163">
    <property type="entry name" value="RING FINGER PROTEIN-RELATED"/>
    <property type="match status" value="1"/>
</dbReference>
<comment type="similarity">
    <text evidence="4">Belongs to the BRE1 family.</text>
</comment>
<keyword evidence="11" id="KW-0862">Zinc</keyword>
<comment type="pathway">
    <text evidence="3">Protein modification; protein ubiquitination.</text>
</comment>
<sequence>MTATKAAATLSVLPSHKFEMEDRKRSLAVDAEDIAPSRKRVKDENGATMRMSDEKEKEVEDYQKDAIMRQMKEYKRQKKDADDRLAELQQRSKYHDEHLRALDGWFAQLLDEVRVLASETLPTPPPSATSSTGQELYNSALLFEDSTTFSEHLKARSDAIKSAISDLFGRIPSASPDAEVLRKQLNDLLAKEKEHAAELRRTVDEKDSLYQRLEQAMERYMLAERKLDRAKSLQVLKLEKQATLGGNADAVSPTTSKAAATPKREHTETNGELENGVATAEAEAQRREALAAAEQQKAQLEEIEVENERLTNELSAARTKLASLSDDDYAETSLFKTLKSQHENVIKRINDLEATNVQLREETQKFAAERTSYRSLLDEESRLQTSESESANARAETDLARIRHTRDLLQSDLAILKSSEENTRVSSAQAKELAEAREMRITALESQVQRLELQLGESDATAMDVDEMDVDALKARLRTLESQYSLLSNELPSMESAWKKTQALASKKIEEISGWEETIGRLNAEKAKADQKYFAAMKAKDMRENELRTLKSQNARSSEIVTQLKDAEAKTKELCANHERQLADAKESLAKIEHQHRINEQKLKETTLSADGLRKSVEELKSLVSTKDKENLAAAKAKRQAEEDLARCKTKLEESKKHYDTLKKSKTAISQTSADDWRRVAICPVCNNHLRNTVLKLCGHVFCDGCIKELISNRNRKCPSWPELAMEMSTGCLHHPSRTTTRSTREEILDSYNEIPVLESAPTAKRQDARETGTLLEEQQVWGGRSSVFLSAGAWIQARRNLFNEEDEEEQKREREPSMAKAPKIQLIFLLPLIATSGVAPVLLRCGLPLWLAIVSNLENLGDAKGNHPSYGWTLERDLKVATSPSKMARSSKTNILELPVELIALIFTYLDDQDVFAGRLSNKALEEASFSHFGQRFFRKKGFMVTSLALECLRSIADHQKLRKYVQHIWFNPDCFTFARPECAPDDEDSDMDDADELITPAERDTEAAVGEFDRLAGQYEAYRHLMRDHTQLLYTNKLETSLTAIMNKLPNITTVGMRRSEDYSPYGWSVLRDAVGEDPRVLGPIPSGPVYSLSGPTNLFIAIIRATANAKVRLERLYTDAIEIDNIREDLPHGLSQTTLDAAFGSILYVEMNAVKGWLNTRQDLDSQPYNTLRRPEDFGCGLTRLLKATRNLEELGLQIFPDRKQSHLLAPTARNPDSWRLSYPYVALQKLSSAAPLSYLKRIKLEKVTTTSATLKAFLKPCAKNLESLKIRDVRLLSSAQTSPTNPAVFATYSDSEERPWQTVFLFLLSSCPGLSYILFHHLMHDRGTISFTEDAPPPMPAEELDFLINHVPPSHGGSGSFTKYQHITLQAEDRVRVEKELRKVEGQHWYHQPLFSYAMDEGLWHTDTSDEEW</sequence>
<evidence type="ECO:0000256" key="8">
    <source>
        <dbReference type="ARBA" id="ARBA00022723"/>
    </source>
</evidence>
<keyword evidence="13 18" id="KW-0175">Coiled coil</keyword>
<keyword evidence="23" id="KW-1185">Reference proteome</keyword>
<dbReference type="STRING" id="113226.A0A139IMY1"/>
<evidence type="ECO:0000256" key="1">
    <source>
        <dbReference type="ARBA" id="ARBA00000900"/>
    </source>
</evidence>
<feature type="region of interest" description="Disordered" evidence="19">
    <location>
        <begin position="246"/>
        <end position="283"/>
    </location>
</feature>
<dbReference type="PROSITE" id="PS00518">
    <property type="entry name" value="ZF_RING_1"/>
    <property type="match status" value="1"/>
</dbReference>
<keyword evidence="9 17" id="KW-0863">Zinc-finger</keyword>
<feature type="coiled-coil region" evidence="18">
    <location>
        <begin position="64"/>
        <end position="91"/>
    </location>
</feature>
<evidence type="ECO:0000256" key="2">
    <source>
        <dbReference type="ARBA" id="ARBA00004123"/>
    </source>
</evidence>
<dbReference type="InterPro" id="IPR013083">
    <property type="entry name" value="Znf_RING/FYVE/PHD"/>
</dbReference>
<dbReference type="InterPro" id="IPR017907">
    <property type="entry name" value="Znf_RING_CS"/>
</dbReference>
<dbReference type="GO" id="GO:0061630">
    <property type="term" value="F:ubiquitin protein ligase activity"/>
    <property type="evidence" value="ECO:0007669"/>
    <property type="project" value="UniProtKB-EC"/>
</dbReference>
<dbReference type="InterPro" id="IPR001810">
    <property type="entry name" value="F-box_dom"/>
</dbReference>
<comment type="function">
    <text evidence="16">E3 ubiquitin-protein ligase that mediates monoubiquitination of histone H2B to form H2BK123ub1. H2BK123ub1 gives a specific tag for epigenetic transcriptional activation and is also a prerequisite for H3K4me and H3K79me formation.</text>
</comment>
<gene>
    <name evidence="22" type="ORF">AC579_5080</name>
</gene>
<feature type="coiled-coil region" evidence="18">
    <location>
        <begin position="178"/>
        <end position="233"/>
    </location>
</feature>
<evidence type="ECO:0000256" key="6">
    <source>
        <dbReference type="ARBA" id="ARBA00019976"/>
    </source>
</evidence>
<dbReference type="CDD" id="cd16499">
    <property type="entry name" value="RING-HC_Bre1-like"/>
    <property type="match status" value="1"/>
</dbReference>
<dbReference type="GO" id="GO:0008270">
    <property type="term" value="F:zinc ion binding"/>
    <property type="evidence" value="ECO:0007669"/>
    <property type="project" value="UniProtKB-KW"/>
</dbReference>
<comment type="caution">
    <text evidence="22">The sequence shown here is derived from an EMBL/GenBank/DDBJ whole genome shotgun (WGS) entry which is preliminary data.</text>
</comment>
<dbReference type="OrthoDB" id="654191at2759"/>
<comment type="catalytic activity">
    <reaction evidence="1">
        <text>S-ubiquitinyl-[E2 ubiquitin-conjugating enzyme]-L-cysteine + [acceptor protein]-L-lysine = [E2 ubiquitin-conjugating enzyme]-L-cysteine + N(6)-ubiquitinyl-[acceptor protein]-L-lysine.</text>
        <dbReference type="EC" id="2.3.2.27"/>
    </reaction>
</comment>
<evidence type="ECO:0000256" key="18">
    <source>
        <dbReference type="SAM" id="Coils"/>
    </source>
</evidence>
<dbReference type="InterPro" id="IPR013956">
    <property type="entry name" value="E3_ubiquit_lig_Bre1"/>
</dbReference>
<dbReference type="InterPro" id="IPR058643">
    <property type="entry name" value="BRE1-like_CC"/>
</dbReference>
<keyword evidence="10" id="KW-0833">Ubl conjugation pathway</keyword>
<evidence type="ECO:0000259" key="20">
    <source>
        <dbReference type="PROSITE" id="PS50089"/>
    </source>
</evidence>
<dbReference type="GO" id="GO:0016567">
    <property type="term" value="P:protein ubiquitination"/>
    <property type="evidence" value="ECO:0007669"/>
    <property type="project" value="UniProtKB-UniPathway"/>
</dbReference>
<comment type="subcellular location">
    <subcellularLocation>
        <location evidence="2">Nucleus</location>
    </subcellularLocation>
</comment>
<evidence type="ECO:0000259" key="21">
    <source>
        <dbReference type="PROSITE" id="PS50181"/>
    </source>
</evidence>
<dbReference type="PROSITE" id="PS50089">
    <property type="entry name" value="ZF_RING_2"/>
    <property type="match status" value="1"/>
</dbReference>
<dbReference type="Gene3D" id="3.30.40.10">
    <property type="entry name" value="Zinc/RING finger domain, C3HC4 (zinc finger)"/>
    <property type="match status" value="1"/>
</dbReference>
<evidence type="ECO:0000256" key="9">
    <source>
        <dbReference type="ARBA" id="ARBA00022771"/>
    </source>
</evidence>
<organism evidence="22 23">
    <name type="scientific">Pseudocercospora musae</name>
    <dbReference type="NCBI Taxonomy" id="113226"/>
    <lineage>
        <taxon>Eukaryota</taxon>
        <taxon>Fungi</taxon>
        <taxon>Dikarya</taxon>
        <taxon>Ascomycota</taxon>
        <taxon>Pezizomycotina</taxon>
        <taxon>Dothideomycetes</taxon>
        <taxon>Dothideomycetidae</taxon>
        <taxon>Mycosphaerellales</taxon>
        <taxon>Mycosphaerellaceae</taxon>
        <taxon>Pseudocercospora</taxon>
    </lineage>
</organism>
<dbReference type="GO" id="GO:0005634">
    <property type="term" value="C:nucleus"/>
    <property type="evidence" value="ECO:0007669"/>
    <property type="project" value="UniProtKB-SubCell"/>
</dbReference>
<dbReference type="InterPro" id="IPR001841">
    <property type="entry name" value="Znf_RING"/>
</dbReference>
<proteinExistence type="inferred from homology"/>
<dbReference type="Proteomes" id="UP000073492">
    <property type="component" value="Unassembled WGS sequence"/>
</dbReference>
<reference evidence="22 23" key="1">
    <citation type="submission" date="2015-07" db="EMBL/GenBank/DDBJ databases">
        <title>Comparative genomics of the Sigatoka disease complex on banana suggests a link between parallel evolutionary changes in Pseudocercospora fijiensis and Pseudocercospora eumusae and increased virulence on the banana host.</title>
        <authorList>
            <person name="Chang T.-C."/>
            <person name="Salvucci A."/>
            <person name="Crous P.W."/>
            <person name="Stergiopoulos I."/>
        </authorList>
    </citation>
    <scope>NUCLEOTIDE SEQUENCE [LARGE SCALE GENOMIC DNA]</scope>
    <source>
        <strain evidence="22 23">CBS 116634</strain>
    </source>
</reference>
<feature type="region of interest" description="Disordered" evidence="19">
    <location>
        <begin position="39"/>
        <end position="61"/>
    </location>
</feature>
<feature type="coiled-coil region" evidence="18">
    <location>
        <begin position="568"/>
        <end position="602"/>
    </location>
</feature>
<dbReference type="Pfam" id="PF00097">
    <property type="entry name" value="zf-C3HC4"/>
    <property type="match status" value="1"/>
</dbReference>
<accession>A0A139IMY1</accession>
<dbReference type="Pfam" id="PF08647">
    <property type="entry name" value="BRE1"/>
    <property type="match status" value="1"/>
</dbReference>
<evidence type="ECO:0000256" key="10">
    <source>
        <dbReference type="ARBA" id="ARBA00022786"/>
    </source>
</evidence>
<evidence type="ECO:0000256" key="4">
    <source>
        <dbReference type="ARBA" id="ARBA00005555"/>
    </source>
</evidence>
<keyword evidence="12" id="KW-0156">Chromatin regulator</keyword>
<keyword evidence="14" id="KW-0539">Nucleus</keyword>
<evidence type="ECO:0000256" key="17">
    <source>
        <dbReference type="PROSITE-ProRule" id="PRU00175"/>
    </source>
</evidence>
<dbReference type="SMART" id="SM00184">
    <property type="entry name" value="RING"/>
    <property type="match status" value="1"/>
</dbReference>
<protein>
    <recommendedName>
        <fullName evidence="6">E3 ubiquitin-protein ligase BRE1</fullName>
        <ecNumber evidence="5">2.3.2.27</ecNumber>
    </recommendedName>
    <alternativeName>
        <fullName evidence="15">RING-type E3 ubiquitin transferase BRE1</fullName>
    </alternativeName>
</protein>
<dbReference type="Pfam" id="PF26095">
    <property type="entry name" value="CC_Bre1"/>
    <property type="match status" value="1"/>
</dbReference>
<keyword evidence="7" id="KW-0808">Transferase</keyword>
<dbReference type="PANTHER" id="PTHR23163:SF0">
    <property type="entry name" value="E3 UBIQUITIN-PROTEIN LIGASE BRE1"/>
    <property type="match status" value="1"/>
</dbReference>
<dbReference type="EC" id="2.3.2.27" evidence="5"/>
<keyword evidence="8" id="KW-0479">Metal-binding</keyword>
<evidence type="ECO:0000256" key="14">
    <source>
        <dbReference type="ARBA" id="ARBA00023242"/>
    </source>
</evidence>